<accession>A0A8R1E5S8</accession>
<keyword evidence="3" id="KW-1185">Reference proteome</keyword>
<dbReference type="Proteomes" id="UP000005237">
    <property type="component" value="Unassembled WGS sequence"/>
</dbReference>
<feature type="compositionally biased region" description="Basic residues" evidence="1">
    <location>
        <begin position="80"/>
        <end position="89"/>
    </location>
</feature>
<reference evidence="3" key="1">
    <citation type="submission" date="2010-08" db="EMBL/GenBank/DDBJ databases">
        <authorList>
            <consortium name="Caenorhabditis japonica Sequencing Consortium"/>
            <person name="Wilson R.K."/>
        </authorList>
    </citation>
    <scope>NUCLEOTIDE SEQUENCE [LARGE SCALE GENOMIC DNA]</scope>
    <source>
        <strain evidence="3">DF5081</strain>
    </source>
</reference>
<feature type="region of interest" description="Disordered" evidence="1">
    <location>
        <begin position="72"/>
        <end position="99"/>
    </location>
</feature>
<organism evidence="2 3">
    <name type="scientific">Caenorhabditis japonica</name>
    <dbReference type="NCBI Taxonomy" id="281687"/>
    <lineage>
        <taxon>Eukaryota</taxon>
        <taxon>Metazoa</taxon>
        <taxon>Ecdysozoa</taxon>
        <taxon>Nematoda</taxon>
        <taxon>Chromadorea</taxon>
        <taxon>Rhabditida</taxon>
        <taxon>Rhabditina</taxon>
        <taxon>Rhabditomorpha</taxon>
        <taxon>Rhabditoidea</taxon>
        <taxon>Rhabditidae</taxon>
        <taxon>Peloderinae</taxon>
        <taxon>Caenorhabditis</taxon>
    </lineage>
</organism>
<proteinExistence type="predicted"/>
<protein>
    <submittedName>
        <fullName evidence="2">Uncharacterized protein</fullName>
    </submittedName>
</protein>
<feature type="region of interest" description="Disordered" evidence="1">
    <location>
        <begin position="1"/>
        <end position="30"/>
    </location>
</feature>
<sequence>MSSRSTPKSATTQIINNNSNNGLPMSEHSAFSPYAKPAAVASPDPKLLMHMPHVVLRPQPRLAMVPILQRQEGSDSNISKKIRGKRRERPRSVGLLDLW</sequence>
<name>A0A8R1E5S8_CAEJA</name>
<evidence type="ECO:0000313" key="2">
    <source>
        <dbReference type="EnsemblMetazoa" id="CJA24813.1"/>
    </source>
</evidence>
<evidence type="ECO:0000313" key="3">
    <source>
        <dbReference type="Proteomes" id="UP000005237"/>
    </source>
</evidence>
<dbReference type="AlphaFoldDB" id="A0A8R1E5S8"/>
<reference evidence="2" key="2">
    <citation type="submission" date="2022-06" db="UniProtKB">
        <authorList>
            <consortium name="EnsemblMetazoa"/>
        </authorList>
    </citation>
    <scope>IDENTIFICATION</scope>
    <source>
        <strain evidence="2">DF5081</strain>
    </source>
</reference>
<feature type="compositionally biased region" description="Polar residues" evidence="1">
    <location>
        <begin position="1"/>
        <end position="23"/>
    </location>
</feature>
<evidence type="ECO:0000256" key="1">
    <source>
        <dbReference type="SAM" id="MobiDB-lite"/>
    </source>
</evidence>
<dbReference type="EnsemblMetazoa" id="CJA24813.1">
    <property type="protein sequence ID" value="CJA24813.1"/>
    <property type="gene ID" value="WBGene00180385"/>
</dbReference>